<reference evidence="2 3" key="1">
    <citation type="submission" date="2015-01" db="EMBL/GenBank/DDBJ databases">
        <title>Complete genome of Pseudomonas batumici UCM B-321 producer of the batumin antibiotic with strong antistaphilococcal and potential anticancer activity.</title>
        <authorList>
            <person name="Klochko V.V."/>
            <person name="Zelena L.B."/>
            <person name="Elena K.A."/>
            <person name="Reva O.N."/>
        </authorList>
    </citation>
    <scope>NUCLEOTIDE SEQUENCE [LARGE SCALE GENOMIC DNA]</scope>
    <source>
        <strain evidence="2 3">UCM B-321</strain>
    </source>
</reference>
<organism evidence="2 3">
    <name type="scientific">Pseudomonas batumici</name>
    <dbReference type="NCBI Taxonomy" id="226910"/>
    <lineage>
        <taxon>Bacteria</taxon>
        <taxon>Pseudomonadati</taxon>
        <taxon>Pseudomonadota</taxon>
        <taxon>Gammaproteobacteria</taxon>
        <taxon>Pseudomonadales</taxon>
        <taxon>Pseudomonadaceae</taxon>
        <taxon>Pseudomonas</taxon>
    </lineage>
</organism>
<dbReference type="PATRIC" id="fig|226910.6.peg.2074"/>
<name>A0A0C2IGR2_9PSED</name>
<keyword evidence="1" id="KW-1133">Transmembrane helix</keyword>
<accession>A0A0C2IGR2</accession>
<feature type="transmembrane region" description="Helical" evidence="1">
    <location>
        <begin position="223"/>
        <end position="245"/>
    </location>
</feature>
<evidence type="ECO:0000256" key="1">
    <source>
        <dbReference type="SAM" id="Phobius"/>
    </source>
</evidence>
<keyword evidence="1" id="KW-0812">Transmembrane</keyword>
<dbReference type="Proteomes" id="UP000031535">
    <property type="component" value="Unassembled WGS sequence"/>
</dbReference>
<dbReference type="RefSeq" id="WP_040066157.1">
    <property type="nucleotide sequence ID" value="NZ_JXDG01000022.1"/>
</dbReference>
<dbReference type="InterPro" id="IPR022266">
    <property type="entry name" value="DtrJ-like"/>
</dbReference>
<dbReference type="EMBL" id="JXDG01000022">
    <property type="protein sequence ID" value="KIH84087.1"/>
    <property type="molecule type" value="Genomic_DNA"/>
</dbReference>
<sequence>MAASTDTAKNQQPYREKGLISKVLGLPFTLLGILLVSLFFSVVTEWIGLYFFWPEEGWHHSRDMLNSELEWLSAAFVQSLLVEQPGQTARWIIGLAYEWGFEKTGLIHWITQSAEQARLNSNRSTGLQYYLGLTYVHLEDYGLAAVYAVLTFLARILILVLTLPLFLMAVFTGLIDGLVRRDLRRFGAGRESGFIYHRAKRMIVPLWVAPWIIYPALPMTVSPLLVLLPCTAALGVVVSISAGSFKKYL</sequence>
<dbReference type="AlphaFoldDB" id="A0A0C2IGR2"/>
<evidence type="ECO:0000313" key="2">
    <source>
        <dbReference type="EMBL" id="KIH84087.1"/>
    </source>
</evidence>
<keyword evidence="3" id="KW-1185">Reference proteome</keyword>
<feature type="transmembrane region" description="Helical" evidence="1">
    <location>
        <begin position="28"/>
        <end position="53"/>
    </location>
</feature>
<feature type="transmembrane region" description="Helical" evidence="1">
    <location>
        <begin position="199"/>
        <end position="217"/>
    </location>
</feature>
<dbReference type="NCBIfam" id="TIGR03747">
    <property type="entry name" value="conj_TIGR03747"/>
    <property type="match status" value="1"/>
</dbReference>
<gene>
    <name evidence="2" type="ORF">UCMB321_2087</name>
</gene>
<comment type="caution">
    <text evidence="2">The sequence shown here is derived from an EMBL/GenBank/DDBJ whole genome shotgun (WGS) entry which is preliminary data.</text>
</comment>
<proteinExistence type="predicted"/>
<dbReference type="OrthoDB" id="8443503at2"/>
<feature type="transmembrane region" description="Helical" evidence="1">
    <location>
        <begin position="156"/>
        <end position="179"/>
    </location>
</feature>
<protein>
    <submittedName>
        <fullName evidence="2">Putative membrane protein</fullName>
    </submittedName>
</protein>
<evidence type="ECO:0000313" key="3">
    <source>
        <dbReference type="Proteomes" id="UP000031535"/>
    </source>
</evidence>
<keyword evidence="1" id="KW-0472">Membrane</keyword>
<dbReference type="STRING" id="226910.UCMB321_2087"/>
<dbReference type="Pfam" id="PF14348">
    <property type="entry name" value="DtrJ-like"/>
    <property type="match status" value="1"/>
</dbReference>